<accession>A0ABY1R6U7</accession>
<sequence>MALEYDPLAMGFPSQSTAEEVASILEGRARCLEEVLLELEPEILRFAQARSGLEWVGPAAVQFSWSADELTAVLRGAAAALDEGLRSARGAASSIAVGAEHE</sequence>
<keyword evidence="2" id="KW-1185">Reference proteome</keyword>
<reference evidence="1 2" key="1">
    <citation type="submission" date="2017-04" db="EMBL/GenBank/DDBJ databases">
        <authorList>
            <person name="Varghese N."/>
            <person name="Submissions S."/>
        </authorList>
    </citation>
    <scope>NUCLEOTIDE SEQUENCE [LARGE SCALE GENOMIC DNA]</scope>
    <source>
        <strain evidence="1 2">VKM Ac-1784</strain>
    </source>
</reference>
<name>A0ABY1R6U7_9MICO</name>
<comment type="caution">
    <text evidence="1">The sequence shown here is derived from an EMBL/GenBank/DDBJ whole genome shotgun (WGS) entry which is preliminary data.</text>
</comment>
<gene>
    <name evidence="1" type="ORF">SAMN06295909_0014</name>
</gene>
<dbReference type="EMBL" id="FXWJ01000001">
    <property type="protein sequence ID" value="SMQ57700.1"/>
    <property type="molecule type" value="Genomic_DNA"/>
</dbReference>
<dbReference type="RefSeq" id="WP_086472329.1">
    <property type="nucleotide sequence ID" value="NZ_FXWJ01000001.1"/>
</dbReference>
<evidence type="ECO:0000313" key="1">
    <source>
        <dbReference type="EMBL" id="SMQ57700.1"/>
    </source>
</evidence>
<organism evidence="1 2">
    <name type="scientific">Plantibacter elymi</name>
    <name type="common">nom. nud.</name>
    <dbReference type="NCBI Taxonomy" id="199708"/>
    <lineage>
        <taxon>Bacteria</taxon>
        <taxon>Bacillati</taxon>
        <taxon>Actinomycetota</taxon>
        <taxon>Actinomycetes</taxon>
        <taxon>Micrococcales</taxon>
        <taxon>Microbacteriaceae</taxon>
        <taxon>Plantibacter</taxon>
    </lineage>
</organism>
<evidence type="ECO:0008006" key="3">
    <source>
        <dbReference type="Google" id="ProtNLM"/>
    </source>
</evidence>
<protein>
    <recommendedName>
        <fullName evidence="3">WXG100 family type VII secretion target</fullName>
    </recommendedName>
</protein>
<dbReference type="Proteomes" id="UP000194464">
    <property type="component" value="Unassembled WGS sequence"/>
</dbReference>
<proteinExistence type="predicted"/>
<evidence type="ECO:0000313" key="2">
    <source>
        <dbReference type="Proteomes" id="UP000194464"/>
    </source>
</evidence>